<sequence>MRIFLAFALVTSISHCSCIPIEVRPAGFSWQDGSSLVSALTLRVKKNTDDNEYIEECTPVQSWQEEPGIISVIAFLDASWQYSHRQATMLKTLQGLLEKTNITGIRFYVVNSSKPEATVSAIEIEDEKEAWGAADPTEDQDFLKIERTREALKKKIDPDIEFIQDTSELKIWEKLSASRDQVLVIDKCGRLSYRVIVPWSILHFPYVKAAILSTYKEQPCGSCNISQTESQADVTTETVTTTTESEKIKTEQPLDTLPENLNIDYMREIAVKKYKLDDTDNTATKKYHTKESQDIPENVIKLLNGSASGQKGINIGALLPTTVQYSDDGRAISYSQTPIPVIEDKQYQNTSNITDAPNSDKNTEVMPDSDLSEALYNENSDNLEPIKPQGMETENSTDRYSEEDKNYYLDNEHERHKLEKSESLKLKSSWENKNGDENSEIDPYSSNANDSNNRSNESSSEMEISSLLDSLFENKTANHIHRTEQEFEGMNSEEHSQNADYLMPIRIIMHAPHRHIHDEPFKKHEYLVLKLGRPEYHGHLPSDEDFLGTNDSKPNSENNDKSKEVDETDPGSGEYDNNDNKNDQHHGNRHQHQHHHKLGKNTDKDDHLDIIYYKDESPGFYGEDAEYWKDPENIEYDEKLEMEQIGEKVGHIKGTQDAVNFDEINIGNANVKESTLKNPLDEKVGEDTVIDDQIMEEEAKTNRLIEHYSKLIPWLDYAFDQ</sequence>
<proteinExistence type="predicted"/>
<evidence type="ECO:0000256" key="2">
    <source>
        <dbReference type="ARBA" id="ARBA00022525"/>
    </source>
</evidence>
<dbReference type="InterPro" id="IPR037941">
    <property type="entry name" value="SeP"/>
</dbReference>
<evidence type="ECO:0000256" key="6">
    <source>
        <dbReference type="SAM" id="MobiDB-lite"/>
    </source>
</evidence>
<feature type="region of interest" description="Disordered" evidence="6">
    <location>
        <begin position="343"/>
        <end position="366"/>
    </location>
</feature>
<accession>A0ABM3FMI1</accession>
<feature type="signal peptide" evidence="7">
    <location>
        <begin position="1"/>
        <end position="18"/>
    </location>
</feature>
<keyword evidence="5" id="KW-0325">Glycoprotein</keyword>
<feature type="region of interest" description="Disordered" evidence="6">
    <location>
        <begin position="429"/>
        <end position="464"/>
    </location>
</feature>
<feature type="compositionally biased region" description="Basic residues" evidence="6">
    <location>
        <begin position="587"/>
        <end position="599"/>
    </location>
</feature>
<feature type="compositionally biased region" description="Polar residues" evidence="6">
    <location>
        <begin position="347"/>
        <end position="360"/>
    </location>
</feature>
<keyword evidence="9" id="KW-1185">Reference proteome</keyword>
<feature type="region of interest" description="Disordered" evidence="6">
    <location>
        <begin position="540"/>
        <end position="603"/>
    </location>
</feature>
<evidence type="ECO:0000313" key="9">
    <source>
        <dbReference type="Proteomes" id="UP000829291"/>
    </source>
</evidence>
<dbReference type="PANTHER" id="PTHR10105">
    <property type="entry name" value="SELENOPROTEIN P"/>
    <property type="match status" value="1"/>
</dbReference>
<keyword evidence="2" id="KW-0964">Secreted</keyword>
<gene>
    <name evidence="10 11" type="primary">LOC107217556</name>
</gene>
<feature type="region of interest" description="Disordered" evidence="6">
    <location>
        <begin position="379"/>
        <end position="401"/>
    </location>
</feature>
<dbReference type="PANTHER" id="PTHR10105:SF2">
    <property type="entry name" value="AGAP003297-PA"/>
    <property type="match status" value="1"/>
</dbReference>
<organism evidence="9 10">
    <name type="scientific">Neodiprion lecontei</name>
    <name type="common">Redheaded pine sawfly</name>
    <dbReference type="NCBI Taxonomy" id="441921"/>
    <lineage>
        <taxon>Eukaryota</taxon>
        <taxon>Metazoa</taxon>
        <taxon>Ecdysozoa</taxon>
        <taxon>Arthropoda</taxon>
        <taxon>Hexapoda</taxon>
        <taxon>Insecta</taxon>
        <taxon>Pterygota</taxon>
        <taxon>Neoptera</taxon>
        <taxon>Endopterygota</taxon>
        <taxon>Hymenoptera</taxon>
        <taxon>Tenthredinoidea</taxon>
        <taxon>Diprionidae</taxon>
        <taxon>Diprioninae</taxon>
        <taxon>Neodiprion</taxon>
    </lineage>
</organism>
<feature type="chain" id="PRO_5045024461" evidence="7">
    <location>
        <begin position="19"/>
        <end position="721"/>
    </location>
</feature>
<feature type="compositionally biased region" description="Low complexity" evidence="6">
    <location>
        <begin position="445"/>
        <end position="464"/>
    </location>
</feature>
<dbReference type="Proteomes" id="UP000829291">
    <property type="component" value="Chromosome 3"/>
</dbReference>
<dbReference type="RefSeq" id="XP_046589229.1">
    <property type="nucleotide sequence ID" value="XM_046733273.1"/>
</dbReference>
<dbReference type="GeneID" id="107217556"/>
<feature type="domain" description="Selenoprotein P N-terminal" evidence="8">
    <location>
        <begin position="149"/>
        <end position="246"/>
    </location>
</feature>
<reference evidence="10 11" key="1">
    <citation type="submission" date="2025-05" db="UniProtKB">
        <authorList>
            <consortium name="RefSeq"/>
        </authorList>
    </citation>
    <scope>IDENTIFICATION</scope>
    <source>
        <tissue evidence="10 11">Thorax and Abdomen</tissue>
    </source>
</reference>
<protein>
    <submittedName>
        <fullName evidence="10 11">Protein PFC0760c isoform X1</fullName>
    </submittedName>
</protein>
<evidence type="ECO:0000313" key="10">
    <source>
        <dbReference type="RefSeq" id="XP_046589229.1"/>
    </source>
</evidence>
<evidence type="ECO:0000256" key="4">
    <source>
        <dbReference type="ARBA" id="ARBA00022933"/>
    </source>
</evidence>
<evidence type="ECO:0000256" key="7">
    <source>
        <dbReference type="SAM" id="SignalP"/>
    </source>
</evidence>
<dbReference type="Pfam" id="PF04592">
    <property type="entry name" value="SelP_N"/>
    <property type="match status" value="1"/>
</dbReference>
<evidence type="ECO:0000259" key="8">
    <source>
        <dbReference type="Pfam" id="PF04592"/>
    </source>
</evidence>
<comment type="subcellular location">
    <subcellularLocation>
        <location evidence="1">Secreted</location>
    </subcellularLocation>
</comment>
<evidence type="ECO:0000256" key="3">
    <source>
        <dbReference type="ARBA" id="ARBA00022729"/>
    </source>
</evidence>
<evidence type="ECO:0000256" key="1">
    <source>
        <dbReference type="ARBA" id="ARBA00004613"/>
    </source>
</evidence>
<keyword evidence="3 7" id="KW-0732">Signal</keyword>
<name>A0ABM3FMI1_NEOLC</name>
<dbReference type="InterPro" id="IPR007671">
    <property type="entry name" value="Selenoprotein-P_N"/>
</dbReference>
<dbReference type="RefSeq" id="XP_046589230.1">
    <property type="nucleotide sequence ID" value="XM_046733274.1"/>
</dbReference>
<evidence type="ECO:0000256" key="5">
    <source>
        <dbReference type="ARBA" id="ARBA00023180"/>
    </source>
</evidence>
<keyword evidence="4" id="KW-0712">Selenocysteine</keyword>
<evidence type="ECO:0000313" key="11">
    <source>
        <dbReference type="RefSeq" id="XP_046589230.1"/>
    </source>
</evidence>